<dbReference type="GO" id="GO:0005789">
    <property type="term" value="C:endoplasmic reticulum membrane"/>
    <property type="evidence" value="ECO:0007669"/>
    <property type="project" value="TreeGrafter"/>
</dbReference>
<reference evidence="4 5" key="1">
    <citation type="journal article" date="2023" name="BMC Biol.">
        <title>The compact genome of the sponge Oopsacas minuta (Hexactinellida) is lacking key metazoan core genes.</title>
        <authorList>
            <person name="Santini S."/>
            <person name="Schenkelaars Q."/>
            <person name="Jourda C."/>
            <person name="Duchesne M."/>
            <person name="Belahbib H."/>
            <person name="Rocher C."/>
            <person name="Selva M."/>
            <person name="Riesgo A."/>
            <person name="Vervoort M."/>
            <person name="Leys S.P."/>
            <person name="Kodjabachian L."/>
            <person name="Le Bivic A."/>
            <person name="Borchiellini C."/>
            <person name="Claverie J.M."/>
            <person name="Renard E."/>
        </authorList>
    </citation>
    <scope>NUCLEOTIDE SEQUENCE [LARGE SCALE GENOMIC DNA]</scope>
    <source>
        <strain evidence="4">SPO-2</strain>
    </source>
</reference>
<evidence type="ECO:0000313" key="5">
    <source>
        <dbReference type="Proteomes" id="UP001165289"/>
    </source>
</evidence>
<organism evidence="4 5">
    <name type="scientific">Oopsacas minuta</name>
    <dbReference type="NCBI Taxonomy" id="111878"/>
    <lineage>
        <taxon>Eukaryota</taxon>
        <taxon>Metazoa</taxon>
        <taxon>Porifera</taxon>
        <taxon>Hexactinellida</taxon>
        <taxon>Hexasterophora</taxon>
        <taxon>Lyssacinosida</taxon>
        <taxon>Leucopsacidae</taxon>
        <taxon>Oopsacas</taxon>
    </lineage>
</organism>
<sequence>MIVKHGSMLVFVIFCILGICYADDNDELITPIQSDDEDNERTIEGVIQPPLTNFVEEQTDTSTQDIFENEDAKVKLAEAFIDRTKRLKDELPGSTERTETLLKRFEEQLTEKINLLSVNDIVDLMNDVLSQEEIREVLQEIFDSGVSEDVIVELLKVNKDVVVSLVKAAPVENIVKEISEVEDQVKVHKQLDTDLLELCQTNAQTLPVKHITEITLTSEEIEYLNHLLSKVKFSTETQLSVAFEWALNGTIYANYSNIMYRLLFGDEMVTRNFTLALVIANFLSDKGIPSGQNVLGYIYKSGYGLFNETDSNNTKPNPQTALTYYTFSALGGDVLSEMALGYRYQKGLGVTQSCPTSLVYYQRVGKKMLKQIGLSGGPALYKFRLSDDDDESANVNTMNQDLVEFFQMLAHKGDISSTNLLGQLFLQGTKGAARNVHTAIKYFELAALEDDETALVTLGMIYGDCTLKGVTDYDKAIQYLNRAIEGNSITAKAVLGFLYLVGLGVDQDFKRARQLIEPGVKGNNAEAILYFGIMMYYGYGVARNVEQALRHFIKVSESGNLLAIYYLAKVNADQAHERVPLKHCQTAVQLYKGVAERGYWSHLLMVAYKSYKEADYQRAYLIYSYLAELGYEVAQSNTAFLLENYEKQLFPQLSDPGFRAFHMWTRSADQGSSLSKIRLGDYNYYGIGRPVDYHSAVNEYKEAAKAQDPQAKFNMGYMYERGLGVVKDFPLAKRNYDECLTLEPDSSIAVHLALFNLLMTSQLDWVASNINLPFSINPISFFISFIINWDIYLITLLIMVLGLVYLMYKQHLAQFT</sequence>
<dbReference type="AlphaFoldDB" id="A0AAV7JTH9"/>
<feature type="chain" id="PRO_5043361482" evidence="3">
    <location>
        <begin position="23"/>
        <end position="816"/>
    </location>
</feature>
<evidence type="ECO:0000256" key="3">
    <source>
        <dbReference type="SAM" id="SignalP"/>
    </source>
</evidence>
<comment type="similarity">
    <text evidence="1">Belongs to the sel-1 family.</text>
</comment>
<dbReference type="SMART" id="SM00671">
    <property type="entry name" value="SEL1"/>
    <property type="match status" value="8"/>
</dbReference>
<dbReference type="Proteomes" id="UP001165289">
    <property type="component" value="Unassembled WGS sequence"/>
</dbReference>
<feature type="transmembrane region" description="Helical" evidence="2">
    <location>
        <begin position="781"/>
        <end position="808"/>
    </location>
</feature>
<evidence type="ECO:0000313" key="4">
    <source>
        <dbReference type="EMBL" id="KAI6652233.1"/>
    </source>
</evidence>
<dbReference type="GO" id="GO:0036503">
    <property type="term" value="P:ERAD pathway"/>
    <property type="evidence" value="ECO:0007669"/>
    <property type="project" value="TreeGrafter"/>
</dbReference>
<dbReference type="InterPro" id="IPR006597">
    <property type="entry name" value="Sel1-like"/>
</dbReference>
<dbReference type="EMBL" id="JAKMXF010000299">
    <property type="protein sequence ID" value="KAI6652233.1"/>
    <property type="molecule type" value="Genomic_DNA"/>
</dbReference>
<keyword evidence="2" id="KW-0472">Membrane</keyword>
<dbReference type="InterPro" id="IPR011990">
    <property type="entry name" value="TPR-like_helical_dom_sf"/>
</dbReference>
<dbReference type="PANTHER" id="PTHR11102:SF147">
    <property type="entry name" value="SEL1L ADAPTOR SUBUNIT OF ERAD E3 UBIQUITIN LIGASE"/>
    <property type="match status" value="1"/>
</dbReference>
<comment type="caution">
    <text evidence="4">The sequence shown here is derived from an EMBL/GenBank/DDBJ whole genome shotgun (WGS) entry which is preliminary data.</text>
</comment>
<evidence type="ECO:0000256" key="1">
    <source>
        <dbReference type="ARBA" id="ARBA00038101"/>
    </source>
</evidence>
<dbReference type="Gene3D" id="1.25.40.10">
    <property type="entry name" value="Tetratricopeptide repeat domain"/>
    <property type="match status" value="2"/>
</dbReference>
<dbReference type="PANTHER" id="PTHR11102">
    <property type="entry name" value="SEL-1-LIKE PROTEIN"/>
    <property type="match status" value="1"/>
</dbReference>
<keyword evidence="5" id="KW-1185">Reference proteome</keyword>
<evidence type="ECO:0000256" key="2">
    <source>
        <dbReference type="SAM" id="Phobius"/>
    </source>
</evidence>
<dbReference type="InterPro" id="IPR050767">
    <property type="entry name" value="Sel1_AlgK"/>
</dbReference>
<dbReference type="Pfam" id="PF08238">
    <property type="entry name" value="Sel1"/>
    <property type="match status" value="9"/>
</dbReference>
<keyword evidence="2" id="KW-0812">Transmembrane</keyword>
<proteinExistence type="inferred from homology"/>
<accession>A0AAV7JTH9</accession>
<protein>
    <submittedName>
        <fullName evidence="4">Uncharacterized protein</fullName>
    </submittedName>
</protein>
<dbReference type="SUPFAM" id="SSF81901">
    <property type="entry name" value="HCP-like"/>
    <property type="match status" value="3"/>
</dbReference>
<keyword evidence="3" id="KW-0732">Signal</keyword>
<gene>
    <name evidence="4" type="ORF">LOD99_7250</name>
</gene>
<feature type="signal peptide" evidence="3">
    <location>
        <begin position="1"/>
        <end position="22"/>
    </location>
</feature>
<name>A0AAV7JTH9_9METZ</name>
<keyword evidence="2" id="KW-1133">Transmembrane helix</keyword>